<keyword evidence="8" id="KW-0547">Nucleotide-binding</keyword>
<dbReference type="InterPro" id="IPR017945">
    <property type="entry name" value="DHBP_synth_RibB-like_a/b_dom"/>
</dbReference>
<gene>
    <name evidence="13" type="ORF">SAMN04489758_11723</name>
</gene>
<evidence type="ECO:0000259" key="12">
    <source>
        <dbReference type="PROSITE" id="PS51163"/>
    </source>
</evidence>
<keyword evidence="6" id="KW-0819">tRNA processing</keyword>
<evidence type="ECO:0000256" key="3">
    <source>
        <dbReference type="ARBA" id="ARBA00012584"/>
    </source>
</evidence>
<keyword evidence="4" id="KW-0963">Cytoplasm</keyword>
<keyword evidence="14" id="KW-1185">Reference proteome</keyword>
<dbReference type="RefSeq" id="WP_092354099.1">
    <property type="nucleotide sequence ID" value="NZ_CAOWJN010000001.1"/>
</dbReference>
<dbReference type="GO" id="GO:0000049">
    <property type="term" value="F:tRNA binding"/>
    <property type="evidence" value="ECO:0007669"/>
    <property type="project" value="TreeGrafter"/>
</dbReference>
<evidence type="ECO:0000256" key="6">
    <source>
        <dbReference type="ARBA" id="ARBA00022694"/>
    </source>
</evidence>
<feature type="domain" description="YrdC-like" evidence="12">
    <location>
        <begin position="8"/>
        <end position="191"/>
    </location>
</feature>
<dbReference type="PANTHER" id="PTHR17490">
    <property type="entry name" value="SUA5"/>
    <property type="match status" value="1"/>
</dbReference>
<keyword evidence="5" id="KW-0808">Transferase</keyword>
<sequence length="201" mass="22124">MYTVSVEKDAIEQVAKLVSDSRVVAFPTETVFGLGVKFGSYQALEALYDLKHRDRGKAISMMISKAEDIEKYAYVSEISKKIITAFMPGMITIILKKRPEIDDYFTASLNTIGIRIPDDPFVLSLLDMTGPMLVTSANLSGEDSLVDDKAVMKVFNGKIPLIVKGESVSKRASTIVDLSKGKVEILRIGDISKEQIAEVIK</sequence>
<dbReference type="EC" id="2.7.7.87" evidence="3"/>
<dbReference type="Gene3D" id="3.90.870.10">
    <property type="entry name" value="DHBP synthase"/>
    <property type="match status" value="1"/>
</dbReference>
<reference evidence="14" key="1">
    <citation type="submission" date="2016-10" db="EMBL/GenBank/DDBJ databases">
        <authorList>
            <person name="Varghese N."/>
            <person name="Submissions S."/>
        </authorList>
    </citation>
    <scope>NUCLEOTIDE SEQUENCE [LARGE SCALE GENOMIC DNA]</scope>
    <source>
        <strain evidence="14">DSM 1551</strain>
    </source>
</reference>
<dbReference type="PROSITE" id="PS51163">
    <property type="entry name" value="YRDC"/>
    <property type="match status" value="1"/>
</dbReference>
<dbReference type="NCBIfam" id="TIGR00057">
    <property type="entry name" value="L-threonylcarbamoyladenylate synthase"/>
    <property type="match status" value="1"/>
</dbReference>
<evidence type="ECO:0000256" key="5">
    <source>
        <dbReference type="ARBA" id="ARBA00022679"/>
    </source>
</evidence>
<evidence type="ECO:0000256" key="11">
    <source>
        <dbReference type="ARBA" id="ARBA00048366"/>
    </source>
</evidence>
<dbReference type="GO" id="GO:0061710">
    <property type="term" value="F:L-threonylcarbamoyladenylate synthase"/>
    <property type="evidence" value="ECO:0007669"/>
    <property type="project" value="UniProtKB-EC"/>
</dbReference>
<dbReference type="Proteomes" id="UP000198558">
    <property type="component" value="Unassembled WGS sequence"/>
</dbReference>
<comment type="catalytic activity">
    <reaction evidence="11">
        <text>L-threonine + hydrogencarbonate + ATP = L-threonylcarbamoyladenylate + diphosphate + H2O</text>
        <dbReference type="Rhea" id="RHEA:36407"/>
        <dbReference type="ChEBI" id="CHEBI:15377"/>
        <dbReference type="ChEBI" id="CHEBI:17544"/>
        <dbReference type="ChEBI" id="CHEBI:30616"/>
        <dbReference type="ChEBI" id="CHEBI:33019"/>
        <dbReference type="ChEBI" id="CHEBI:57926"/>
        <dbReference type="ChEBI" id="CHEBI:73682"/>
        <dbReference type="EC" id="2.7.7.87"/>
    </reaction>
</comment>
<proteinExistence type="inferred from homology"/>
<dbReference type="EMBL" id="FOIN01000017">
    <property type="protein sequence ID" value="SET53921.1"/>
    <property type="molecule type" value="Genomic_DNA"/>
</dbReference>
<evidence type="ECO:0000256" key="10">
    <source>
        <dbReference type="ARBA" id="ARBA00029774"/>
    </source>
</evidence>
<dbReference type="GO" id="GO:0005524">
    <property type="term" value="F:ATP binding"/>
    <property type="evidence" value="ECO:0007669"/>
    <property type="project" value="UniProtKB-KW"/>
</dbReference>
<evidence type="ECO:0000313" key="14">
    <source>
        <dbReference type="Proteomes" id="UP000198558"/>
    </source>
</evidence>
<comment type="subcellular location">
    <subcellularLocation>
        <location evidence="1">Cytoplasm</location>
    </subcellularLocation>
</comment>
<dbReference type="GO" id="GO:0003725">
    <property type="term" value="F:double-stranded RNA binding"/>
    <property type="evidence" value="ECO:0007669"/>
    <property type="project" value="InterPro"/>
</dbReference>
<evidence type="ECO:0000256" key="9">
    <source>
        <dbReference type="ARBA" id="ARBA00022840"/>
    </source>
</evidence>
<accession>A0A1I0F9D9</accession>
<dbReference type="GO" id="GO:0008033">
    <property type="term" value="P:tRNA processing"/>
    <property type="evidence" value="ECO:0007669"/>
    <property type="project" value="UniProtKB-KW"/>
</dbReference>
<dbReference type="PANTHER" id="PTHR17490:SF16">
    <property type="entry name" value="THREONYLCARBAMOYL-AMP SYNTHASE"/>
    <property type="match status" value="1"/>
</dbReference>
<dbReference type="InterPro" id="IPR050156">
    <property type="entry name" value="TC-AMP_synthase_SUA5"/>
</dbReference>
<keyword evidence="9" id="KW-0067">ATP-binding</keyword>
<dbReference type="GeneID" id="78288518"/>
<dbReference type="GO" id="GO:0005737">
    <property type="term" value="C:cytoplasm"/>
    <property type="evidence" value="ECO:0007669"/>
    <property type="project" value="UniProtKB-SubCell"/>
</dbReference>
<keyword evidence="7" id="KW-0548">Nucleotidyltransferase</keyword>
<protein>
    <recommendedName>
        <fullName evidence="10">L-threonylcarbamoyladenylate synthase</fullName>
        <ecNumber evidence="3">2.7.7.87</ecNumber>
    </recommendedName>
    <alternativeName>
        <fullName evidence="10">L-threonylcarbamoyladenylate synthase</fullName>
    </alternativeName>
</protein>
<comment type="similarity">
    <text evidence="2">Belongs to the SUA5 family.</text>
</comment>
<evidence type="ECO:0000256" key="2">
    <source>
        <dbReference type="ARBA" id="ARBA00007663"/>
    </source>
</evidence>
<evidence type="ECO:0000256" key="7">
    <source>
        <dbReference type="ARBA" id="ARBA00022695"/>
    </source>
</evidence>
<dbReference type="OrthoDB" id="9814580at2"/>
<dbReference type="InterPro" id="IPR006070">
    <property type="entry name" value="Sua5-like_dom"/>
</dbReference>
<evidence type="ECO:0000256" key="1">
    <source>
        <dbReference type="ARBA" id="ARBA00004496"/>
    </source>
</evidence>
<evidence type="ECO:0000313" key="13">
    <source>
        <dbReference type="EMBL" id="SET53921.1"/>
    </source>
</evidence>
<dbReference type="AlphaFoldDB" id="A0A1I0F9D9"/>
<evidence type="ECO:0000256" key="4">
    <source>
        <dbReference type="ARBA" id="ARBA00022490"/>
    </source>
</evidence>
<dbReference type="Pfam" id="PF01300">
    <property type="entry name" value="Sua5_yciO_yrdC"/>
    <property type="match status" value="1"/>
</dbReference>
<organism evidence="13 14">
    <name type="scientific">Thomasclavelia cocleata</name>
    <dbReference type="NCBI Taxonomy" id="69824"/>
    <lineage>
        <taxon>Bacteria</taxon>
        <taxon>Bacillati</taxon>
        <taxon>Bacillota</taxon>
        <taxon>Erysipelotrichia</taxon>
        <taxon>Erysipelotrichales</taxon>
        <taxon>Coprobacillaceae</taxon>
        <taxon>Thomasclavelia</taxon>
    </lineage>
</organism>
<dbReference type="GO" id="GO:0006450">
    <property type="term" value="P:regulation of translational fidelity"/>
    <property type="evidence" value="ECO:0007669"/>
    <property type="project" value="TreeGrafter"/>
</dbReference>
<dbReference type="SUPFAM" id="SSF55821">
    <property type="entry name" value="YrdC/RibB"/>
    <property type="match status" value="1"/>
</dbReference>
<evidence type="ECO:0000256" key="8">
    <source>
        <dbReference type="ARBA" id="ARBA00022741"/>
    </source>
</evidence>
<name>A0A1I0F9D9_9FIRM</name>